<accession>A0AAE6LZC3</accession>
<name>A0AAE6LZC3_CLOSG</name>
<gene>
    <name evidence="1" type="ORF">CGS26_19615</name>
</gene>
<evidence type="ECO:0000313" key="2">
    <source>
        <dbReference type="Proteomes" id="UP000962161"/>
    </source>
</evidence>
<reference evidence="1" key="1">
    <citation type="submission" date="2017-07" db="EMBL/GenBank/DDBJ databases">
        <title>Genome sequencing of BoNT-producing clostridia.</title>
        <authorList>
            <person name="Williamson C."/>
        </authorList>
    </citation>
    <scope>NUCLEOTIDE SEQUENCE</scope>
    <source>
        <strain evidence="1">AM553</strain>
        <plasmid evidence="1">unnamed1</plasmid>
    </source>
</reference>
<organism evidence="1 2">
    <name type="scientific">Clostridium sporogenes</name>
    <dbReference type="NCBI Taxonomy" id="1509"/>
    <lineage>
        <taxon>Bacteria</taxon>
        <taxon>Bacillati</taxon>
        <taxon>Bacillota</taxon>
        <taxon>Clostridia</taxon>
        <taxon>Eubacteriales</taxon>
        <taxon>Clostridiaceae</taxon>
        <taxon>Clostridium</taxon>
    </lineage>
</organism>
<keyword evidence="1" id="KW-0614">Plasmid</keyword>
<sequence length="71" mass="8019">MREKRNGLRPIILKIGDGRGNMVEHKKGYFHCFVTTGTQEEELYATAIVEMEDGTVSEWGAAIDIQFDDIS</sequence>
<dbReference type="EMBL" id="CP022406">
    <property type="protein sequence ID" value="QDY34518.1"/>
    <property type="molecule type" value="Genomic_DNA"/>
</dbReference>
<dbReference type="RefSeq" id="WP_061329705.1">
    <property type="nucleotide sequence ID" value="NZ_CP022406.1"/>
</dbReference>
<dbReference type="Proteomes" id="UP000962161">
    <property type="component" value="Plasmid unnamed1"/>
</dbReference>
<geneLocation type="plasmid" evidence="1 2">
    <name>unnamed1</name>
</geneLocation>
<dbReference type="AlphaFoldDB" id="A0AAE6LZC3"/>
<evidence type="ECO:0000313" key="1">
    <source>
        <dbReference type="EMBL" id="QDY34518.1"/>
    </source>
</evidence>
<proteinExistence type="predicted"/>
<protein>
    <submittedName>
        <fullName evidence="1">Uncharacterized protein</fullName>
    </submittedName>
</protein>